<reference evidence="1 2" key="1">
    <citation type="submission" date="2020-08" db="EMBL/GenBank/DDBJ databases">
        <title>Aphidius gifuensis genome sequencing and assembly.</title>
        <authorList>
            <person name="Du Z."/>
        </authorList>
    </citation>
    <scope>NUCLEOTIDE SEQUENCE [LARGE SCALE GENOMIC DNA]</scope>
    <source>
        <strain evidence="1">YNYX2018</strain>
        <tissue evidence="1">Adults</tissue>
    </source>
</reference>
<evidence type="ECO:0000313" key="2">
    <source>
        <dbReference type="Proteomes" id="UP000639338"/>
    </source>
</evidence>
<dbReference type="PANTHER" id="PTHR13333:SF5">
    <property type="entry name" value="M-AAA PROTEASE-INTERACTING PROTEIN 1, MITOCHONDRIAL"/>
    <property type="match status" value="1"/>
</dbReference>
<protein>
    <submittedName>
        <fullName evidence="1">Uncharacterized protein</fullName>
    </submittedName>
</protein>
<dbReference type="PANTHER" id="PTHR13333">
    <property type="entry name" value="M-AAA PROTEASE-INTERACTING PROTEIN 1, MITOCHONDRIAL"/>
    <property type="match status" value="1"/>
</dbReference>
<dbReference type="GO" id="GO:0005743">
    <property type="term" value="C:mitochondrial inner membrane"/>
    <property type="evidence" value="ECO:0007669"/>
    <property type="project" value="TreeGrafter"/>
</dbReference>
<proteinExistence type="predicted"/>
<keyword evidence="2" id="KW-1185">Reference proteome</keyword>
<dbReference type="Proteomes" id="UP000639338">
    <property type="component" value="Unassembled WGS sequence"/>
</dbReference>
<dbReference type="AlphaFoldDB" id="A0A834XZ26"/>
<name>A0A834XZ26_APHGI</name>
<dbReference type="GO" id="GO:0043022">
    <property type="term" value="F:ribosome binding"/>
    <property type="evidence" value="ECO:0007669"/>
    <property type="project" value="TreeGrafter"/>
</dbReference>
<dbReference type="OrthoDB" id="7249367at2759"/>
<dbReference type="GO" id="GO:0032979">
    <property type="term" value="P:protein insertion into mitochondrial inner membrane from matrix"/>
    <property type="evidence" value="ECO:0007669"/>
    <property type="project" value="TreeGrafter"/>
</dbReference>
<gene>
    <name evidence="1" type="ORF">HCN44_010091</name>
</gene>
<organism evidence="1 2">
    <name type="scientific">Aphidius gifuensis</name>
    <name type="common">Parasitoid wasp</name>
    <dbReference type="NCBI Taxonomy" id="684658"/>
    <lineage>
        <taxon>Eukaryota</taxon>
        <taxon>Metazoa</taxon>
        <taxon>Ecdysozoa</taxon>
        <taxon>Arthropoda</taxon>
        <taxon>Hexapoda</taxon>
        <taxon>Insecta</taxon>
        <taxon>Pterygota</taxon>
        <taxon>Neoptera</taxon>
        <taxon>Endopterygota</taxon>
        <taxon>Hymenoptera</taxon>
        <taxon>Apocrita</taxon>
        <taxon>Ichneumonoidea</taxon>
        <taxon>Braconidae</taxon>
        <taxon>Aphidiinae</taxon>
        <taxon>Aphidius</taxon>
    </lineage>
</organism>
<dbReference type="EMBL" id="JACMRX010000003">
    <property type="protein sequence ID" value="KAF7993496.1"/>
    <property type="molecule type" value="Genomic_DNA"/>
</dbReference>
<sequence>MLLTNTLLKNGSRLFNRQFRVFYCTQRNQLLNNCLIKENHLLKTKQQMTKLFIQRCYSNENNQDKQDENKQEQKPVRLPPLVDNQIHLMPNFFVALKSSYYLHGVIGTSLDKEFSMYDFVEATKQAAEVVSEYLSQENYEALEGLLSNKAIQDLRHKISRLSPEQKKLIPIDKRDIYGYFPYRIEVVYEGEGENQRKFAEITEVFYILKGLHELQKRDVMPPLTMGLMPEYQEKIYVCNLKFRRDYTDGNDAPWIIEMYNQFTLIAMDT</sequence>
<evidence type="ECO:0000313" key="1">
    <source>
        <dbReference type="EMBL" id="KAF7993496.1"/>
    </source>
</evidence>
<accession>A0A834XZ26</accession>
<comment type="caution">
    <text evidence="1">The sequence shown here is derived from an EMBL/GenBank/DDBJ whole genome shotgun (WGS) entry which is preliminary data.</text>
</comment>